<dbReference type="Pfam" id="PF02579">
    <property type="entry name" value="Nitro_FeMo-Co"/>
    <property type="match status" value="1"/>
</dbReference>
<evidence type="ECO:0000313" key="3">
    <source>
        <dbReference type="Proteomes" id="UP000824969"/>
    </source>
</evidence>
<dbReference type="RefSeq" id="WP_244987744.1">
    <property type="nucleotide sequence ID" value="NZ_AP019781.1"/>
</dbReference>
<feature type="domain" description="Dinitrogenase iron-molybdenum cofactor biosynthesis" evidence="1">
    <location>
        <begin position="14"/>
        <end position="104"/>
    </location>
</feature>
<dbReference type="InterPro" id="IPR033913">
    <property type="entry name" value="MTH1175_dom"/>
</dbReference>
<dbReference type="PANTHER" id="PTHR42983:SF1">
    <property type="entry name" value="IRON-MOLYBDENUM PROTEIN"/>
    <property type="match status" value="1"/>
</dbReference>
<dbReference type="GeneID" id="66129631"/>
<dbReference type="Proteomes" id="UP000824969">
    <property type="component" value="Chromosome"/>
</dbReference>
<accession>A0ABM7H2E2</accession>
<dbReference type="InterPro" id="IPR003731">
    <property type="entry name" value="Di-Nase_FeMo-co_biosynth"/>
</dbReference>
<sequence length="114" mass="11476">MIIVGITARAAGTDAPVEQRFGRAPYFVFVDTETGNAESVENPLVDAAGGVGPRAVQIFSEHGATAIITGQVGGNAAKALEAGGIKAYAYRGSGSVADALAEYTAGNLQPLPLA</sequence>
<proteinExistence type="predicted"/>
<protein>
    <recommendedName>
        <fullName evidence="1">Dinitrogenase iron-molybdenum cofactor biosynthesis domain-containing protein</fullName>
    </recommendedName>
</protein>
<dbReference type="CDD" id="cd00851">
    <property type="entry name" value="MTH1175"/>
    <property type="match status" value="1"/>
</dbReference>
<gene>
    <name evidence="2" type="ORF">MchiMG62_01340</name>
</gene>
<evidence type="ECO:0000259" key="1">
    <source>
        <dbReference type="Pfam" id="PF02579"/>
    </source>
</evidence>
<reference evidence="2 3" key="1">
    <citation type="submission" date="2019-06" db="EMBL/GenBank/DDBJ databases">
        <title>Complete genome sequence of Methanoculleus chikugoensis strain MG62.</title>
        <authorList>
            <person name="Asakawa S."/>
            <person name="Dianou D."/>
        </authorList>
    </citation>
    <scope>NUCLEOTIDE SEQUENCE [LARGE SCALE GENOMIC DNA]</scope>
    <source>
        <strain evidence="2 3">MG62</strain>
    </source>
</reference>
<evidence type="ECO:0000313" key="2">
    <source>
        <dbReference type="EMBL" id="BBL66953.1"/>
    </source>
</evidence>
<dbReference type="PANTHER" id="PTHR42983">
    <property type="entry name" value="DINITROGENASE IRON-MOLYBDENUM COFACTOR PROTEIN-RELATED"/>
    <property type="match status" value="1"/>
</dbReference>
<keyword evidence="3" id="KW-1185">Reference proteome</keyword>
<dbReference type="EMBL" id="AP019781">
    <property type="protein sequence ID" value="BBL66953.1"/>
    <property type="molecule type" value="Genomic_DNA"/>
</dbReference>
<name>A0ABM7H2E2_9EURY</name>
<organism evidence="2 3">
    <name type="scientific">Methanoculleus chikugoensis</name>
    <dbReference type="NCBI Taxonomy" id="118126"/>
    <lineage>
        <taxon>Archaea</taxon>
        <taxon>Methanobacteriati</taxon>
        <taxon>Methanobacteriota</taxon>
        <taxon>Stenosarchaea group</taxon>
        <taxon>Methanomicrobia</taxon>
        <taxon>Methanomicrobiales</taxon>
        <taxon>Methanomicrobiaceae</taxon>
        <taxon>Methanoculleus</taxon>
    </lineage>
</organism>